<feature type="region of interest" description="Disordered" evidence="1">
    <location>
        <begin position="154"/>
        <end position="292"/>
    </location>
</feature>
<feature type="region of interest" description="Disordered" evidence="1">
    <location>
        <begin position="1"/>
        <end position="42"/>
    </location>
</feature>
<sequence length="458" mass="50711">MSINKRKLPSDNGDGHNASKRIKLTNHDHPERERSFVSHTAKDGEVVRSTEYIDFATVVPESITSCHAPDELKTKGERKRWREQMRARAIQAQSQGSRVATTDRGGRNGPKVGVRETGKPSERVDVKRVASTRLARPDMKNWHAVGEYRPVWEGSGDRGAVRSSDAISKAQSKHANILTSAKLRREEQQISQPRRAMPIYRPPGLKRFEDVHPPPRKNFFPLSDSDESSESESDSGEDENEIEEKASVRGSMSESFAERIFAARDDANLPDQPRVDKKESADSAEDLPGPHLDYHIEFAEPNRAGSESICLPSTVVSPVTNRTSDASSQLPPSSSTFQEKTATTSDTLSSWSSGTAAGTNKHSNRSAMRPANMVAKKTLAEAKAGGDHSGNGLFSGRAGKLIEVSSNRMRSRQEFFDVEEEFEDVYDAVEDVTEEILGESVLFMDQLLGTYRTRKTPL</sequence>
<feature type="region of interest" description="Disordered" evidence="1">
    <location>
        <begin position="88"/>
        <end position="123"/>
    </location>
</feature>
<evidence type="ECO:0000256" key="1">
    <source>
        <dbReference type="SAM" id="MobiDB-lite"/>
    </source>
</evidence>
<dbReference type="HOGENOM" id="CLU_597196_0_0_1"/>
<feature type="compositionally biased region" description="Polar residues" evidence="1">
    <location>
        <begin position="91"/>
        <end position="100"/>
    </location>
</feature>
<feature type="compositionally biased region" description="Basic and acidic residues" evidence="1">
    <location>
        <begin position="261"/>
        <end position="281"/>
    </location>
</feature>
<protein>
    <submittedName>
        <fullName evidence="2">Uncharacterized protein</fullName>
    </submittedName>
</protein>
<dbReference type="AlphaFoldDB" id="M2XI40"/>
<reference evidence="2 3" key="2">
    <citation type="journal article" date="2012" name="PLoS Pathog.">
        <title>Diverse lifestyles and strategies of plant pathogenesis encoded in the genomes of eighteen Dothideomycetes fungi.</title>
        <authorList>
            <person name="Ohm R.A."/>
            <person name="Feau N."/>
            <person name="Henrissat B."/>
            <person name="Schoch C.L."/>
            <person name="Horwitz B.A."/>
            <person name="Barry K.W."/>
            <person name="Condon B.J."/>
            <person name="Copeland A.C."/>
            <person name="Dhillon B."/>
            <person name="Glaser F."/>
            <person name="Hesse C.N."/>
            <person name="Kosti I."/>
            <person name="LaButti K."/>
            <person name="Lindquist E.A."/>
            <person name="Lucas S."/>
            <person name="Salamov A.A."/>
            <person name="Bradshaw R.E."/>
            <person name="Ciuffetti L."/>
            <person name="Hamelin R.C."/>
            <person name="Kema G.H.J."/>
            <person name="Lawrence C."/>
            <person name="Scott J.A."/>
            <person name="Spatafora J.W."/>
            <person name="Turgeon B.G."/>
            <person name="de Wit P.J.G.M."/>
            <person name="Zhong S."/>
            <person name="Goodwin S.B."/>
            <person name="Grigoriev I.V."/>
        </authorList>
    </citation>
    <scope>NUCLEOTIDE SEQUENCE [LARGE SCALE GENOMIC DNA]</scope>
    <source>
        <strain evidence="3">NZE10 / CBS 128990</strain>
    </source>
</reference>
<keyword evidence="3" id="KW-1185">Reference proteome</keyword>
<name>M2XI40_DOTSN</name>
<evidence type="ECO:0000313" key="2">
    <source>
        <dbReference type="EMBL" id="EME39137.1"/>
    </source>
</evidence>
<organism evidence="2 3">
    <name type="scientific">Dothistroma septosporum (strain NZE10 / CBS 128990)</name>
    <name type="common">Red band needle blight fungus</name>
    <name type="synonym">Mycosphaerella pini</name>
    <dbReference type="NCBI Taxonomy" id="675120"/>
    <lineage>
        <taxon>Eukaryota</taxon>
        <taxon>Fungi</taxon>
        <taxon>Dikarya</taxon>
        <taxon>Ascomycota</taxon>
        <taxon>Pezizomycotina</taxon>
        <taxon>Dothideomycetes</taxon>
        <taxon>Dothideomycetidae</taxon>
        <taxon>Mycosphaerellales</taxon>
        <taxon>Mycosphaerellaceae</taxon>
        <taxon>Dothistroma</taxon>
    </lineage>
</organism>
<evidence type="ECO:0000313" key="3">
    <source>
        <dbReference type="Proteomes" id="UP000016933"/>
    </source>
</evidence>
<dbReference type="Proteomes" id="UP000016933">
    <property type="component" value="Unassembled WGS sequence"/>
</dbReference>
<feature type="compositionally biased region" description="Low complexity" evidence="1">
    <location>
        <begin position="324"/>
        <end position="335"/>
    </location>
</feature>
<feature type="compositionally biased region" description="Acidic residues" evidence="1">
    <location>
        <begin position="224"/>
        <end position="242"/>
    </location>
</feature>
<proteinExistence type="predicted"/>
<feature type="compositionally biased region" description="Basic and acidic residues" evidence="1">
    <location>
        <begin position="25"/>
        <end position="42"/>
    </location>
</feature>
<feature type="compositionally biased region" description="Polar residues" evidence="1">
    <location>
        <begin position="336"/>
        <end position="361"/>
    </location>
</feature>
<feature type="compositionally biased region" description="Polar residues" evidence="1">
    <location>
        <begin position="165"/>
        <end position="179"/>
    </location>
</feature>
<feature type="region of interest" description="Disordered" evidence="1">
    <location>
        <begin position="319"/>
        <end position="367"/>
    </location>
</feature>
<reference evidence="3" key="1">
    <citation type="journal article" date="2012" name="PLoS Genet.">
        <title>The genomes of the fungal plant pathogens Cladosporium fulvum and Dothistroma septosporum reveal adaptation to different hosts and lifestyles but also signatures of common ancestry.</title>
        <authorList>
            <person name="de Wit P.J.G.M."/>
            <person name="van der Burgt A."/>
            <person name="Oekmen B."/>
            <person name="Stergiopoulos I."/>
            <person name="Abd-Elsalam K.A."/>
            <person name="Aerts A.L."/>
            <person name="Bahkali A.H."/>
            <person name="Beenen H.G."/>
            <person name="Chettri P."/>
            <person name="Cox M.P."/>
            <person name="Datema E."/>
            <person name="de Vries R.P."/>
            <person name="Dhillon B."/>
            <person name="Ganley A.R."/>
            <person name="Griffiths S.A."/>
            <person name="Guo Y."/>
            <person name="Hamelin R.C."/>
            <person name="Henrissat B."/>
            <person name="Kabir M.S."/>
            <person name="Jashni M.K."/>
            <person name="Kema G."/>
            <person name="Klaubauf S."/>
            <person name="Lapidus A."/>
            <person name="Levasseur A."/>
            <person name="Lindquist E."/>
            <person name="Mehrabi R."/>
            <person name="Ohm R.A."/>
            <person name="Owen T.J."/>
            <person name="Salamov A."/>
            <person name="Schwelm A."/>
            <person name="Schijlen E."/>
            <person name="Sun H."/>
            <person name="van den Burg H.A."/>
            <person name="van Ham R.C.H.J."/>
            <person name="Zhang S."/>
            <person name="Goodwin S.B."/>
            <person name="Grigoriev I.V."/>
            <person name="Collemare J."/>
            <person name="Bradshaw R.E."/>
        </authorList>
    </citation>
    <scope>NUCLEOTIDE SEQUENCE [LARGE SCALE GENOMIC DNA]</scope>
    <source>
        <strain evidence="3">NZE10 / CBS 128990</strain>
    </source>
</reference>
<accession>M2XI40</accession>
<dbReference type="EMBL" id="KB446545">
    <property type="protein sequence ID" value="EME39137.1"/>
    <property type="molecule type" value="Genomic_DNA"/>
</dbReference>
<feature type="compositionally biased region" description="Basic and acidic residues" evidence="1">
    <location>
        <begin position="113"/>
        <end position="123"/>
    </location>
</feature>
<gene>
    <name evidence="2" type="ORF">DOTSEDRAFT_56623</name>
</gene>